<dbReference type="Gene3D" id="2.40.70.10">
    <property type="entry name" value="Acid Proteases"/>
    <property type="match status" value="1"/>
</dbReference>
<dbReference type="EMBL" id="HG731920">
    <property type="protein sequence ID" value="CDJ35656.1"/>
    <property type="molecule type" value="Genomic_DNA"/>
</dbReference>
<dbReference type="SUPFAM" id="SSF50630">
    <property type="entry name" value="Acid proteases"/>
    <property type="match status" value="1"/>
</dbReference>
<evidence type="ECO:0000313" key="3">
    <source>
        <dbReference type="Proteomes" id="UP000030744"/>
    </source>
</evidence>
<evidence type="ECO:0000256" key="1">
    <source>
        <dbReference type="SAM" id="MobiDB-lite"/>
    </source>
</evidence>
<dbReference type="Proteomes" id="UP000030744">
    <property type="component" value="Unassembled WGS sequence"/>
</dbReference>
<proteinExistence type="predicted"/>
<accession>U6KFU0</accession>
<dbReference type="AlphaFoldDB" id="U6KFU0"/>
<feature type="region of interest" description="Disordered" evidence="1">
    <location>
        <begin position="122"/>
        <end position="143"/>
    </location>
</feature>
<dbReference type="Pfam" id="PF13650">
    <property type="entry name" value="Asp_protease_2"/>
    <property type="match status" value="1"/>
</dbReference>
<gene>
    <name evidence="2" type="ORF">EMH_0028290</name>
</gene>
<sequence length="353" mass="39462">MVATFKQRLQVPGANQVHARLPGRATLQVYSGVRKQAMAELRKLKQGKLSIERHIEKYQSLVNRSPMVGAEFHYNWFIAGLSPGVRQTVIGGATDREMRDEQVQLADMMEYLCRMERKDATSTALAEKEKRVPGNEPDLEPMDIGAVNTKPAKDGAIGGYRQDLMALLDTGCEVDMIPEAIARRCSLPVYSLAQSRRLRVADGRQDTRIGKTMCAKCSISSKTGHIPMTRDFYVRPVHHDIILGMPWVTQWKAQMRSSHHDIILGMPWVTQWKAQMRSSDAAIEVTPPESDERAPLSALPTAFASSMVRCVETVSKEKGSDEAPAQCRGTEENNGDMHSLRRDCLVNTAVLWE</sequence>
<dbReference type="VEuPathDB" id="ToxoDB:EMH_0028290"/>
<dbReference type="InterPro" id="IPR021109">
    <property type="entry name" value="Peptidase_aspartic_dom_sf"/>
</dbReference>
<feature type="compositionally biased region" description="Basic and acidic residues" evidence="1">
    <location>
        <begin position="122"/>
        <end position="133"/>
    </location>
</feature>
<dbReference type="GeneID" id="60403905"/>
<protein>
    <submittedName>
        <fullName evidence="2">Uncharacterized protein</fullName>
    </submittedName>
</protein>
<dbReference type="RefSeq" id="XP_037877945.1">
    <property type="nucleotide sequence ID" value="XM_038022091.1"/>
</dbReference>
<dbReference type="OrthoDB" id="352501at2759"/>
<feature type="region of interest" description="Disordered" evidence="1">
    <location>
        <begin position="316"/>
        <end position="337"/>
    </location>
</feature>
<name>U6KFU0_9EIME</name>
<evidence type="ECO:0000313" key="2">
    <source>
        <dbReference type="EMBL" id="CDJ35656.1"/>
    </source>
</evidence>
<organism evidence="2 3">
    <name type="scientific">Eimeria mitis</name>
    <dbReference type="NCBI Taxonomy" id="44415"/>
    <lineage>
        <taxon>Eukaryota</taxon>
        <taxon>Sar</taxon>
        <taxon>Alveolata</taxon>
        <taxon>Apicomplexa</taxon>
        <taxon>Conoidasida</taxon>
        <taxon>Coccidia</taxon>
        <taxon>Eucoccidiorida</taxon>
        <taxon>Eimeriorina</taxon>
        <taxon>Eimeriidae</taxon>
        <taxon>Eimeria</taxon>
    </lineage>
</organism>
<keyword evidence="3" id="KW-1185">Reference proteome</keyword>
<reference evidence="2" key="2">
    <citation type="submission" date="2013-10" db="EMBL/GenBank/DDBJ databases">
        <authorList>
            <person name="Aslett M."/>
        </authorList>
    </citation>
    <scope>NUCLEOTIDE SEQUENCE [LARGE SCALE GENOMIC DNA]</scope>
    <source>
        <strain evidence="2">Houghton</strain>
    </source>
</reference>
<reference evidence="2" key="1">
    <citation type="submission" date="2013-10" db="EMBL/GenBank/DDBJ databases">
        <title>Genomic analysis of the causative agents of coccidiosis in chickens.</title>
        <authorList>
            <person name="Reid A.J."/>
            <person name="Blake D."/>
            <person name="Billington K."/>
            <person name="Browne H."/>
            <person name="Dunn M."/>
            <person name="Hung S."/>
            <person name="Kawahara F."/>
            <person name="Miranda-Saavedra D."/>
            <person name="Mourier T."/>
            <person name="Nagra H."/>
            <person name="Otto T.D."/>
            <person name="Rawlings N."/>
            <person name="Sanchez A."/>
            <person name="Sanders M."/>
            <person name="Subramaniam C."/>
            <person name="Tay Y."/>
            <person name="Dear P."/>
            <person name="Doerig C."/>
            <person name="Gruber A."/>
            <person name="Parkinson J."/>
            <person name="Shirley M."/>
            <person name="Wan K.L."/>
            <person name="Berriman M."/>
            <person name="Tomley F."/>
            <person name="Pain A."/>
        </authorList>
    </citation>
    <scope>NUCLEOTIDE SEQUENCE [LARGE SCALE GENOMIC DNA]</scope>
    <source>
        <strain evidence="2">Houghton</strain>
    </source>
</reference>
<dbReference type="CDD" id="cd00303">
    <property type="entry name" value="retropepsin_like"/>
    <property type="match status" value="1"/>
</dbReference>